<evidence type="ECO:0000259" key="2">
    <source>
        <dbReference type="Pfam" id="PF20478"/>
    </source>
</evidence>
<feature type="compositionally biased region" description="Polar residues" evidence="1">
    <location>
        <begin position="1"/>
        <end position="11"/>
    </location>
</feature>
<dbReference type="Proteomes" id="UP000472267">
    <property type="component" value="Unassembled WGS sequence"/>
</dbReference>
<evidence type="ECO:0000313" key="4">
    <source>
        <dbReference type="Proteomes" id="UP000472267"/>
    </source>
</evidence>
<feature type="compositionally biased region" description="Acidic residues" evidence="1">
    <location>
        <begin position="44"/>
        <end position="57"/>
    </location>
</feature>
<accession>A0A672FXJ9</accession>
<protein>
    <recommendedName>
        <fullName evidence="2">P2X purinoreceptor 7 intracellular domain-containing protein</fullName>
    </recommendedName>
</protein>
<feature type="domain" description="P2X purinoreceptor 7 intracellular" evidence="2">
    <location>
        <begin position="46"/>
        <end position="195"/>
    </location>
</feature>
<dbReference type="Pfam" id="PF20478">
    <property type="entry name" value="P2RX7_C"/>
    <property type="match status" value="1"/>
</dbReference>
<name>A0A672FXJ9_SALFA</name>
<dbReference type="PANTHER" id="PTHR36981">
    <property type="entry name" value="ZGC:195170"/>
    <property type="match status" value="1"/>
</dbReference>
<organism evidence="3 4">
    <name type="scientific">Salarias fasciatus</name>
    <name type="common">Jewelled blenny</name>
    <name type="synonym">Blennius fasciatus</name>
    <dbReference type="NCBI Taxonomy" id="181472"/>
    <lineage>
        <taxon>Eukaryota</taxon>
        <taxon>Metazoa</taxon>
        <taxon>Chordata</taxon>
        <taxon>Craniata</taxon>
        <taxon>Vertebrata</taxon>
        <taxon>Euteleostomi</taxon>
        <taxon>Actinopterygii</taxon>
        <taxon>Neopterygii</taxon>
        <taxon>Teleostei</taxon>
        <taxon>Neoteleostei</taxon>
        <taxon>Acanthomorphata</taxon>
        <taxon>Ovalentaria</taxon>
        <taxon>Blenniimorphae</taxon>
        <taxon>Blenniiformes</taxon>
        <taxon>Blennioidei</taxon>
        <taxon>Blenniidae</taxon>
        <taxon>Salariinae</taxon>
        <taxon>Salarias</taxon>
    </lineage>
</organism>
<dbReference type="AlphaFoldDB" id="A0A672FXJ9"/>
<dbReference type="InParanoid" id="A0A672FXJ9"/>
<dbReference type="InterPro" id="IPR046815">
    <property type="entry name" value="P2RX7_C"/>
</dbReference>
<keyword evidence="4" id="KW-1185">Reference proteome</keyword>
<proteinExistence type="predicted"/>
<dbReference type="Ensembl" id="ENSSFAT00005011156.1">
    <property type="protein sequence ID" value="ENSSFAP00005010692.1"/>
    <property type="gene ID" value="ENSSFAG00005005996.1"/>
</dbReference>
<dbReference type="PANTHER" id="PTHR36981:SF1">
    <property type="entry name" value="P2X PURINORECEPTOR 7 INTRACELLULAR DOMAIN-CONTAINING PROTEIN"/>
    <property type="match status" value="1"/>
</dbReference>
<sequence length="201" mass="23076">SPVNKETSSCRTPAPLRVLDTPPPFVSMSVQPFQFEPTRNQIQSEDENESNNGDDNENGSYQEEERVGHSRWCLCGCCLPMATERESVCCKENGCSLYFIIDLPCITAHPNFQAVCINPDVLWAALVSLHDRFSTGLPNRSQITNRSYRYAAYRQFTWWMHGWLGKRVRRVIPSCSVNHIRQIYPEENRLYTGFQAPQVLL</sequence>
<reference evidence="3" key="2">
    <citation type="submission" date="2025-09" db="UniProtKB">
        <authorList>
            <consortium name="Ensembl"/>
        </authorList>
    </citation>
    <scope>IDENTIFICATION</scope>
</reference>
<feature type="compositionally biased region" description="Polar residues" evidence="1">
    <location>
        <begin position="28"/>
        <end position="43"/>
    </location>
</feature>
<feature type="region of interest" description="Disordered" evidence="1">
    <location>
        <begin position="1"/>
        <end position="61"/>
    </location>
</feature>
<dbReference type="OMA" id="RICIPAC"/>
<evidence type="ECO:0000256" key="1">
    <source>
        <dbReference type="SAM" id="MobiDB-lite"/>
    </source>
</evidence>
<evidence type="ECO:0000313" key="3">
    <source>
        <dbReference type="Ensembl" id="ENSSFAP00005010692.1"/>
    </source>
</evidence>
<reference evidence="3" key="1">
    <citation type="submission" date="2025-08" db="UniProtKB">
        <authorList>
            <consortium name="Ensembl"/>
        </authorList>
    </citation>
    <scope>IDENTIFICATION</scope>
</reference>